<gene>
    <name evidence="1" type="ORF">SAMN04487908_1146</name>
</gene>
<dbReference type="InterPro" id="IPR037066">
    <property type="entry name" value="Plug_dom_sf"/>
</dbReference>
<organism evidence="1 2">
    <name type="scientific">Aequorivita viscosa</name>
    <dbReference type="NCBI Taxonomy" id="797419"/>
    <lineage>
        <taxon>Bacteria</taxon>
        <taxon>Pseudomonadati</taxon>
        <taxon>Bacteroidota</taxon>
        <taxon>Flavobacteriia</taxon>
        <taxon>Flavobacteriales</taxon>
        <taxon>Flavobacteriaceae</taxon>
        <taxon>Aequorivita</taxon>
    </lineage>
</organism>
<evidence type="ECO:0000313" key="1">
    <source>
        <dbReference type="EMBL" id="SHJ32595.1"/>
    </source>
</evidence>
<protein>
    <recommendedName>
        <fullName evidence="3">TonB-dependent Receptor Plug Domain</fullName>
    </recommendedName>
</protein>
<evidence type="ECO:0000313" key="2">
    <source>
        <dbReference type="Proteomes" id="UP000184172"/>
    </source>
</evidence>
<dbReference type="EMBL" id="FQYV01000014">
    <property type="protein sequence ID" value="SHJ32595.1"/>
    <property type="molecule type" value="Genomic_DNA"/>
</dbReference>
<dbReference type="Gene3D" id="2.170.130.10">
    <property type="entry name" value="TonB-dependent receptor, plug domain"/>
    <property type="match status" value="1"/>
</dbReference>
<dbReference type="Gene3D" id="2.60.40.1930">
    <property type="match status" value="1"/>
</dbReference>
<sequence length="807" mass="91345">MAFSYSDPYSLKNSIIHKLTDYSTIKYPEKIYIQTDKPYYTAGENIWFSAYLLNGVTHTTSLKSSVIYVELINERDSIIKEQKIFTESVSAKGDFALPMDLPDGNYLLRAYTNYMRNQSREFFFKKEIPILSLYAGDKKEDAENDSIEDEFPDLGFYPEGGYLVTGLNNRVAVKIQNADLRTNPIVGTIEDTQGNRITEFNTMEFGLGSFQLTPEQGKEYQAVVSSGDESVVYPLPIPLETGYVMNTSVSETDVSINVRTNKKEGLKNVLILGHQRGLTVFDFIQEKSTNSMSLKIPKRELIDGVLNIVLFDNSEKPVAERLVYIHKKEAISPSVKLFPSTVGTRERVNVGVEVKDKWGTVVPSTVSISVTDATLVKHNQNAGNIKTWLLLNSDLRGTIKSPNYFFLPEEVSKKNQLLDLTMMTHGWRRFIWQEFLEEGTIQNFEAEDGIYFNGNTRNLKAPYNNKTSETKLTFRTDGFYQESQPTDKNGCFSYGPFVFNDTIDVFIQAGDNISSQNPDFNNTNIILTPSIERPGIIRDRIITPFKQQITYAESYRHKSRTNVISNYKFDEKGEMLDEVLLSAKVKTEEEKVEMERNKRTRSFQPSHRIIVGEFGNHGASDFMGLISNVPGIRIGKKGNAETSQDFEINLRGMKPAFFLDNIKVTLEIARTVSQADIDFIDIRNTGHASAGYALEAQGVIAIYTKKGSRRGGNSIKNSKAGSINFKSNGFYSAREFFSPDYASEQKGPIRQDQRITLYWNPKIIVNKHRNASASFFTSDEKGSYFVEMEGITETGVPIYQTTFLEVE</sequence>
<dbReference type="AlphaFoldDB" id="A0A1M6IDR9"/>
<dbReference type="SUPFAM" id="SSF56935">
    <property type="entry name" value="Porins"/>
    <property type="match status" value="1"/>
</dbReference>
<dbReference type="Proteomes" id="UP000184172">
    <property type="component" value="Unassembled WGS sequence"/>
</dbReference>
<accession>A0A1M6IDR9</accession>
<evidence type="ECO:0008006" key="3">
    <source>
        <dbReference type="Google" id="ProtNLM"/>
    </source>
</evidence>
<name>A0A1M6IDR9_9FLAO</name>
<reference evidence="2" key="1">
    <citation type="submission" date="2016-11" db="EMBL/GenBank/DDBJ databases">
        <authorList>
            <person name="Varghese N."/>
            <person name="Submissions S."/>
        </authorList>
    </citation>
    <scope>NUCLEOTIDE SEQUENCE [LARGE SCALE GENOMIC DNA]</scope>
    <source>
        <strain evidence="2">DSM 26349</strain>
    </source>
</reference>
<dbReference type="STRING" id="797419.SAMN05216556_1076"/>
<proteinExistence type="predicted"/>
<keyword evidence="2" id="KW-1185">Reference proteome</keyword>